<reference evidence="1" key="1">
    <citation type="submission" date="2023-04" db="EMBL/GenBank/DDBJ databases">
        <title>Draft Genome sequencing of Naganishia species isolated from polar environments using Oxford Nanopore Technology.</title>
        <authorList>
            <person name="Leo P."/>
            <person name="Venkateswaran K."/>
        </authorList>
    </citation>
    <scope>NUCLEOTIDE SEQUENCE</scope>
    <source>
        <strain evidence="1">DBVPG 5303</strain>
    </source>
</reference>
<dbReference type="EMBL" id="JASBWV010000033">
    <property type="protein sequence ID" value="KAJ9117086.1"/>
    <property type="molecule type" value="Genomic_DNA"/>
</dbReference>
<accession>A0ACC2X205</accession>
<gene>
    <name evidence="1" type="ORF">QFC24_006545</name>
</gene>
<comment type="caution">
    <text evidence="1">The sequence shown here is derived from an EMBL/GenBank/DDBJ whole genome shotgun (WGS) entry which is preliminary data.</text>
</comment>
<evidence type="ECO:0000313" key="2">
    <source>
        <dbReference type="Proteomes" id="UP001234202"/>
    </source>
</evidence>
<evidence type="ECO:0000313" key="1">
    <source>
        <dbReference type="EMBL" id="KAJ9117086.1"/>
    </source>
</evidence>
<keyword evidence="2" id="KW-1185">Reference proteome</keyword>
<protein>
    <submittedName>
        <fullName evidence="1">Uncharacterized protein</fullName>
    </submittedName>
</protein>
<sequence length="95" mass="11032">MLSVASKQYTQHGSESDPVRDVRKRMAELEAFEPPKLVVALEYDHWTPGSQDWHLETHRVLQQRDSQKRTEGEEDESERQDRLLDVLDFTGPGVL</sequence>
<proteinExistence type="predicted"/>
<organism evidence="1 2">
    <name type="scientific">Naganishia onofrii</name>
    <dbReference type="NCBI Taxonomy" id="1851511"/>
    <lineage>
        <taxon>Eukaryota</taxon>
        <taxon>Fungi</taxon>
        <taxon>Dikarya</taxon>
        <taxon>Basidiomycota</taxon>
        <taxon>Agaricomycotina</taxon>
        <taxon>Tremellomycetes</taxon>
        <taxon>Filobasidiales</taxon>
        <taxon>Filobasidiaceae</taxon>
        <taxon>Naganishia</taxon>
    </lineage>
</organism>
<dbReference type="Proteomes" id="UP001234202">
    <property type="component" value="Unassembled WGS sequence"/>
</dbReference>
<name>A0ACC2X205_9TREE</name>